<evidence type="ECO:0000313" key="2">
    <source>
        <dbReference type="EMBL" id="KAK3850762.1"/>
    </source>
</evidence>
<sequence>MVVVVVVRGWKGRESNGNISRKHVGEGFRKEVREEGRKMRQWREEGRGDSGGGRERRQWREEERGDSGVRKGEETVEGGRERRQWREEGRGDSGGRKREETVEGGRGRRQWRGEGRGRTQ</sequence>
<protein>
    <submittedName>
        <fullName evidence="2">Uncharacterized protein</fullName>
    </submittedName>
</protein>
<accession>A0AAE1BH96</accession>
<keyword evidence="3" id="KW-1185">Reference proteome</keyword>
<reference evidence="2" key="1">
    <citation type="submission" date="2023-10" db="EMBL/GenBank/DDBJ databases">
        <title>Genome assemblies of two species of porcelain crab, Petrolisthes cinctipes and Petrolisthes manimaculis (Anomura: Porcellanidae).</title>
        <authorList>
            <person name="Angst P."/>
        </authorList>
    </citation>
    <scope>NUCLEOTIDE SEQUENCE</scope>
    <source>
        <strain evidence="2">PB745_01</strain>
        <tissue evidence="2">Gill</tissue>
    </source>
</reference>
<dbReference type="EMBL" id="JAWQEG010008213">
    <property type="protein sequence ID" value="KAK3850762.1"/>
    <property type="molecule type" value="Genomic_DNA"/>
</dbReference>
<feature type="region of interest" description="Disordered" evidence="1">
    <location>
        <begin position="13"/>
        <end position="120"/>
    </location>
</feature>
<dbReference type="Proteomes" id="UP001286313">
    <property type="component" value="Unassembled WGS sequence"/>
</dbReference>
<evidence type="ECO:0000256" key="1">
    <source>
        <dbReference type="SAM" id="MobiDB-lite"/>
    </source>
</evidence>
<gene>
    <name evidence="2" type="ORF">Pcinc_042547</name>
</gene>
<evidence type="ECO:0000313" key="3">
    <source>
        <dbReference type="Proteomes" id="UP001286313"/>
    </source>
</evidence>
<name>A0AAE1BH96_PETCI</name>
<comment type="caution">
    <text evidence="2">The sequence shown here is derived from an EMBL/GenBank/DDBJ whole genome shotgun (WGS) entry which is preliminary data.</text>
</comment>
<feature type="compositionally biased region" description="Basic and acidic residues" evidence="1">
    <location>
        <begin position="23"/>
        <end position="120"/>
    </location>
</feature>
<proteinExistence type="predicted"/>
<dbReference type="AlphaFoldDB" id="A0AAE1BH96"/>
<organism evidence="2 3">
    <name type="scientific">Petrolisthes cinctipes</name>
    <name type="common">Flat porcelain crab</name>
    <dbReference type="NCBI Taxonomy" id="88211"/>
    <lineage>
        <taxon>Eukaryota</taxon>
        <taxon>Metazoa</taxon>
        <taxon>Ecdysozoa</taxon>
        <taxon>Arthropoda</taxon>
        <taxon>Crustacea</taxon>
        <taxon>Multicrustacea</taxon>
        <taxon>Malacostraca</taxon>
        <taxon>Eumalacostraca</taxon>
        <taxon>Eucarida</taxon>
        <taxon>Decapoda</taxon>
        <taxon>Pleocyemata</taxon>
        <taxon>Anomura</taxon>
        <taxon>Galatheoidea</taxon>
        <taxon>Porcellanidae</taxon>
        <taxon>Petrolisthes</taxon>
    </lineage>
</organism>